<comment type="caution">
    <text evidence="2">The sequence shown here is derived from an EMBL/GenBank/DDBJ whole genome shotgun (WGS) entry which is preliminary data.</text>
</comment>
<keyword evidence="1" id="KW-0472">Membrane</keyword>
<reference evidence="2" key="1">
    <citation type="journal article" date="2015" name="Nature">
        <title>Complex archaea that bridge the gap between prokaryotes and eukaryotes.</title>
        <authorList>
            <person name="Spang A."/>
            <person name="Saw J.H."/>
            <person name="Jorgensen S.L."/>
            <person name="Zaremba-Niedzwiedzka K."/>
            <person name="Martijn J."/>
            <person name="Lind A.E."/>
            <person name="van Eijk R."/>
            <person name="Schleper C."/>
            <person name="Guy L."/>
            <person name="Ettema T.J."/>
        </authorList>
    </citation>
    <scope>NUCLEOTIDE SEQUENCE</scope>
</reference>
<feature type="transmembrane region" description="Helical" evidence="1">
    <location>
        <begin position="20"/>
        <end position="40"/>
    </location>
</feature>
<dbReference type="EMBL" id="LAZR01000491">
    <property type="protein sequence ID" value="KKN66781.1"/>
    <property type="molecule type" value="Genomic_DNA"/>
</dbReference>
<feature type="transmembrane region" description="Helical" evidence="1">
    <location>
        <begin position="201"/>
        <end position="222"/>
    </location>
</feature>
<accession>A0A0F9UZV7</accession>
<feature type="transmembrane region" description="Helical" evidence="1">
    <location>
        <begin position="88"/>
        <end position="114"/>
    </location>
</feature>
<name>A0A0F9UZV7_9ZZZZ</name>
<sequence length="288" mass="33221">MLFQDPFQNFTVWDFVESGLYFMIVGFFILLCFYFLFIRFRTSKKIYWLYFGLFFICFGIGRVFFIVYDFLAPELTGVSNVEMVALLMMYYRLATFFTWLGTACAVGVLGILLFPPDTQSEEQEGKTKSIKKWLKIKNNQKIIVRAVLIAIPVVIGILALTLSDELFMDPDFQKPPPDGYSSTVNLITIQFGSWTYPIGRFLLNFIFMPLFLALIPVMFIYLAKKTFGVLRKSYAWNAIGFLLYYAGRILKGALDVAEFPHFRAILPTLIILLALLILVIANNYEQLK</sequence>
<feature type="transmembrane region" description="Helical" evidence="1">
    <location>
        <begin position="234"/>
        <end position="250"/>
    </location>
</feature>
<keyword evidence="1" id="KW-0812">Transmembrane</keyword>
<organism evidence="2">
    <name type="scientific">marine sediment metagenome</name>
    <dbReference type="NCBI Taxonomy" id="412755"/>
    <lineage>
        <taxon>unclassified sequences</taxon>
        <taxon>metagenomes</taxon>
        <taxon>ecological metagenomes</taxon>
    </lineage>
</organism>
<gene>
    <name evidence="2" type="ORF">LCGC14_0468280</name>
</gene>
<feature type="transmembrane region" description="Helical" evidence="1">
    <location>
        <begin position="142"/>
        <end position="162"/>
    </location>
</feature>
<proteinExistence type="predicted"/>
<dbReference type="AlphaFoldDB" id="A0A0F9UZV7"/>
<keyword evidence="1" id="KW-1133">Transmembrane helix</keyword>
<evidence type="ECO:0000313" key="2">
    <source>
        <dbReference type="EMBL" id="KKN66781.1"/>
    </source>
</evidence>
<protein>
    <submittedName>
        <fullName evidence="2">Uncharacterized protein</fullName>
    </submittedName>
</protein>
<feature type="transmembrane region" description="Helical" evidence="1">
    <location>
        <begin position="262"/>
        <end position="281"/>
    </location>
</feature>
<feature type="transmembrane region" description="Helical" evidence="1">
    <location>
        <begin position="47"/>
        <end position="68"/>
    </location>
</feature>
<evidence type="ECO:0000256" key="1">
    <source>
        <dbReference type="SAM" id="Phobius"/>
    </source>
</evidence>